<feature type="transmembrane region" description="Helical" evidence="1">
    <location>
        <begin position="30"/>
        <end position="51"/>
    </location>
</feature>
<protein>
    <submittedName>
        <fullName evidence="2">DUF6122 family protein</fullName>
    </submittedName>
</protein>
<reference evidence="3" key="1">
    <citation type="journal article" date="2019" name="Int. J. Syst. Evol. Microbiol.">
        <title>The Global Catalogue of Microorganisms (GCM) 10K type strain sequencing project: providing services to taxonomists for standard genome sequencing and annotation.</title>
        <authorList>
            <consortium name="The Broad Institute Genomics Platform"/>
            <consortium name="The Broad Institute Genome Sequencing Center for Infectious Disease"/>
            <person name="Wu L."/>
            <person name="Ma J."/>
        </authorList>
    </citation>
    <scope>NUCLEOTIDE SEQUENCE [LARGE SCALE GENOMIC DNA]</scope>
    <source>
        <strain evidence="3">CCUG 62952</strain>
    </source>
</reference>
<keyword evidence="3" id="KW-1185">Reference proteome</keyword>
<accession>A0ABW3CXB8</accession>
<dbReference type="EMBL" id="JBHTJH010000004">
    <property type="protein sequence ID" value="MFD0861346.1"/>
    <property type="molecule type" value="Genomic_DNA"/>
</dbReference>
<evidence type="ECO:0000256" key="1">
    <source>
        <dbReference type="SAM" id="Phobius"/>
    </source>
</evidence>
<comment type="caution">
    <text evidence="2">The sequence shown here is derived from an EMBL/GenBank/DDBJ whole genome shotgun (WGS) entry which is preliminary data.</text>
</comment>
<organism evidence="2 3">
    <name type="scientific">Sungkyunkwania multivorans</name>
    <dbReference type="NCBI Taxonomy" id="1173618"/>
    <lineage>
        <taxon>Bacteria</taxon>
        <taxon>Pseudomonadati</taxon>
        <taxon>Bacteroidota</taxon>
        <taxon>Flavobacteriia</taxon>
        <taxon>Flavobacteriales</taxon>
        <taxon>Flavobacteriaceae</taxon>
        <taxon>Sungkyunkwania</taxon>
    </lineage>
</organism>
<evidence type="ECO:0000313" key="2">
    <source>
        <dbReference type="EMBL" id="MFD0861346.1"/>
    </source>
</evidence>
<proteinExistence type="predicted"/>
<sequence>MGRMLVHYGFHFVIPLLIALLCYRTRWKSAYLLFLAAMLIDLDHLLATPIFDASRCSINFHPLHSYYAIAVYIILLIPKWTRIIGVGLMLHILADQLDCWMMNY</sequence>
<dbReference type="Proteomes" id="UP001596978">
    <property type="component" value="Unassembled WGS sequence"/>
</dbReference>
<keyword evidence="1" id="KW-0812">Transmembrane</keyword>
<evidence type="ECO:0000313" key="3">
    <source>
        <dbReference type="Proteomes" id="UP001596978"/>
    </source>
</evidence>
<dbReference type="InterPro" id="IPR046125">
    <property type="entry name" value="DUF6122"/>
</dbReference>
<keyword evidence="1" id="KW-0472">Membrane</keyword>
<gene>
    <name evidence="2" type="ORF">ACFQ1M_03935</name>
</gene>
<dbReference type="Pfam" id="PF19617">
    <property type="entry name" value="DUF6122"/>
    <property type="match status" value="1"/>
</dbReference>
<dbReference type="RefSeq" id="WP_386404186.1">
    <property type="nucleotide sequence ID" value="NZ_JBHTJH010000004.1"/>
</dbReference>
<feature type="transmembrane region" description="Helical" evidence="1">
    <location>
        <begin position="63"/>
        <end position="81"/>
    </location>
</feature>
<feature type="transmembrane region" description="Helical" evidence="1">
    <location>
        <begin position="6"/>
        <end position="23"/>
    </location>
</feature>
<keyword evidence="1" id="KW-1133">Transmembrane helix</keyword>
<name>A0ABW3CXB8_9FLAO</name>